<dbReference type="OrthoDB" id="9807890at2"/>
<evidence type="ECO:0000313" key="3">
    <source>
        <dbReference type="Proteomes" id="UP000078228"/>
    </source>
</evidence>
<evidence type="ECO:0000259" key="1">
    <source>
        <dbReference type="Pfam" id="PF00149"/>
    </source>
</evidence>
<dbReference type="GO" id="GO:0016791">
    <property type="term" value="F:phosphatase activity"/>
    <property type="evidence" value="ECO:0007669"/>
    <property type="project" value="TreeGrafter"/>
</dbReference>
<dbReference type="PANTHER" id="PTHR42850">
    <property type="entry name" value="METALLOPHOSPHOESTERASE"/>
    <property type="match status" value="1"/>
</dbReference>
<dbReference type="SUPFAM" id="SSF56300">
    <property type="entry name" value="Metallo-dependent phosphatases"/>
    <property type="match status" value="1"/>
</dbReference>
<name>A0A198UJS2_MORCA</name>
<dbReference type="Gene3D" id="3.60.21.10">
    <property type="match status" value="1"/>
</dbReference>
<organism evidence="2 3">
    <name type="scientific">Moraxella catarrhalis</name>
    <name type="common">Branhamella catarrhalis</name>
    <dbReference type="NCBI Taxonomy" id="480"/>
    <lineage>
        <taxon>Bacteria</taxon>
        <taxon>Pseudomonadati</taxon>
        <taxon>Pseudomonadota</taxon>
        <taxon>Gammaproteobacteria</taxon>
        <taxon>Moraxellales</taxon>
        <taxon>Moraxellaceae</taxon>
        <taxon>Moraxella</taxon>
    </lineage>
</organism>
<keyword evidence="3" id="KW-1185">Reference proteome</keyword>
<dbReference type="PRINTS" id="PR00114">
    <property type="entry name" value="STPHPHTASE"/>
</dbReference>
<dbReference type="EMBL" id="LXHC01000017">
    <property type="protein sequence ID" value="OAU96580.1"/>
    <property type="molecule type" value="Genomic_DNA"/>
</dbReference>
<feature type="domain" description="Calcineurin-like phosphoesterase" evidence="1">
    <location>
        <begin position="5"/>
        <end position="88"/>
    </location>
</feature>
<dbReference type="PANTHER" id="PTHR42850:SF7">
    <property type="entry name" value="BIS(5'-NUCLEOSYL)-TETRAPHOSPHATASE PRPE [ASYMMETRICAL]"/>
    <property type="match status" value="1"/>
</dbReference>
<evidence type="ECO:0000313" key="2">
    <source>
        <dbReference type="EMBL" id="OAU96580.1"/>
    </source>
</evidence>
<dbReference type="Proteomes" id="UP000078228">
    <property type="component" value="Unassembled WGS sequence"/>
</dbReference>
<dbReference type="AlphaFoldDB" id="A0A198UJS2"/>
<dbReference type="InterPro" id="IPR006186">
    <property type="entry name" value="Ser/Thr-sp_prot-phosphatase"/>
</dbReference>
<reference evidence="2 3" key="1">
    <citation type="journal article" date="2016" name="Genome Biol. Evol.">
        <title>Comparative Genomic Analyses of the Moraxella catarrhalis Serosensitive and Seroresistant Lineages Demonstrate Their Independent Evolution.</title>
        <authorList>
            <person name="Earl J.P."/>
            <person name="de Vries S.P."/>
            <person name="Ahmed A."/>
            <person name="Powell E."/>
            <person name="Schultz M.P."/>
            <person name="Hermans P.W."/>
            <person name="Hill D.J."/>
            <person name="Zhou Z."/>
            <person name="Constantinidou C.I."/>
            <person name="Hu F.Z."/>
            <person name="Bootsma H.J."/>
            <person name="Ehrlich G.D."/>
        </authorList>
    </citation>
    <scope>NUCLEOTIDE SEQUENCE [LARGE SCALE GENOMIC DNA]</scope>
    <source>
        <strain evidence="2 3">Z7542</strain>
    </source>
</reference>
<dbReference type="GO" id="GO:0005737">
    <property type="term" value="C:cytoplasm"/>
    <property type="evidence" value="ECO:0007669"/>
    <property type="project" value="TreeGrafter"/>
</dbReference>
<dbReference type="InterPro" id="IPR029052">
    <property type="entry name" value="Metallo-depent_PP-like"/>
</dbReference>
<protein>
    <submittedName>
        <fullName evidence="2">Calcineurin-like phosphoesterase</fullName>
    </submittedName>
</protein>
<accession>A0A198UJS2</accession>
<dbReference type="InterPro" id="IPR004843">
    <property type="entry name" value="Calcineurin-like_PHP"/>
</dbReference>
<dbReference type="InterPro" id="IPR050126">
    <property type="entry name" value="Ap4A_hydrolase"/>
</dbReference>
<gene>
    <name evidence="2" type="ORF">AO384_0938</name>
</gene>
<comment type="caution">
    <text evidence="2">The sequence shown here is derived from an EMBL/GenBank/DDBJ whole genome shotgun (WGS) entry which is preliminary data.</text>
</comment>
<dbReference type="PATRIC" id="fig|480.237.peg.1487"/>
<dbReference type="RefSeq" id="WP_064611492.1">
    <property type="nucleotide sequence ID" value="NZ_LXHB01000100.1"/>
</dbReference>
<dbReference type="Pfam" id="PF00149">
    <property type="entry name" value="Metallophos"/>
    <property type="match status" value="1"/>
</dbReference>
<proteinExistence type="predicted"/>
<sequence length="318" mass="36177">MIYDIIGDIHGQADKLIGLLEQLGYRHDGQCYQPPSGHQAIFIGDYIDRGARQLDTLQIIFDMLDHGAALAVMGNHEYNAIGYATPHPDGDYCRPHTSRNTKQHQAFLDEAPIGSDSYYYWLSRLYELPLWLELPDLNIVHACWDAKAQAALAPYLTPDHRITQRGIIATSINDSTEFYALERLLKGIESPLPAGVVLVDGHDIVRKRTRVKWWQKDWQNRPLSEIAQLGTRATMNLPSDSDIKPLPMDFELTTHKPIFIGHYWLNGTPSILSQQVVCTDYSAGMNGYLTAYQFDTQNPKLSDEYFVQYIHTKDTPKE</sequence>